<dbReference type="EMBL" id="PDCN02000011">
    <property type="protein sequence ID" value="PIB75285.1"/>
    <property type="molecule type" value="Genomic_DNA"/>
</dbReference>
<comment type="caution">
    <text evidence="1">The sequence shown here is derived from an EMBL/GenBank/DDBJ whole genome shotgun (WGS) entry which is preliminary data.</text>
</comment>
<organism evidence="1 2">
    <name type="scientific">Mycolicibacterium brumae</name>
    <dbReference type="NCBI Taxonomy" id="85968"/>
    <lineage>
        <taxon>Bacteria</taxon>
        <taxon>Bacillati</taxon>
        <taxon>Actinomycetota</taxon>
        <taxon>Actinomycetes</taxon>
        <taxon>Mycobacteriales</taxon>
        <taxon>Mycobacteriaceae</taxon>
        <taxon>Mycolicibacterium</taxon>
    </lineage>
</organism>
<keyword evidence="2" id="KW-1185">Reference proteome</keyword>
<reference evidence="1 2" key="1">
    <citation type="journal article" date="2017" name="Infect. Genet. Evol.">
        <title>The new phylogeny of the genus Mycobacterium: The old and the news.</title>
        <authorList>
            <person name="Tortoli E."/>
            <person name="Fedrizzi T."/>
            <person name="Meehan C.J."/>
            <person name="Trovato A."/>
            <person name="Grottola A."/>
            <person name="Giacobazzi E."/>
            <person name="Serpini G.F."/>
            <person name="Tagliazucchi S."/>
            <person name="Fabio A."/>
            <person name="Bettua C."/>
            <person name="Bertorelli R."/>
            <person name="Frascaro F."/>
            <person name="De Sanctis V."/>
            <person name="Pecorari M."/>
            <person name="Jousson O."/>
            <person name="Segata N."/>
            <person name="Cirillo D.M."/>
        </authorList>
    </citation>
    <scope>NUCLEOTIDE SEQUENCE [LARGE SCALE GENOMIC DNA]</scope>
    <source>
        <strain evidence="1 2">CIP1034565</strain>
    </source>
</reference>
<dbReference type="Pfam" id="PF22752">
    <property type="entry name" value="DUF488-N3i"/>
    <property type="match status" value="1"/>
</dbReference>
<evidence type="ECO:0000313" key="1">
    <source>
        <dbReference type="EMBL" id="PIB75285.1"/>
    </source>
</evidence>
<dbReference type="PANTHER" id="PTHR36849:SF1">
    <property type="entry name" value="CYTOPLASMIC PROTEIN"/>
    <property type="match status" value="1"/>
</dbReference>
<accession>A0A2G5PAB4</accession>
<sequence>MTVSGAPDIRVRRVYDDPSPDDGRRVLVDRLWPRGVSKEHAKLDLWCKDVAPSTELRKWYNHDPALFDEFAERYRAELTAPAAAEALNHLRELAATGPLTLLTGSKAVDISDAAVLAGLLADG</sequence>
<dbReference type="AlphaFoldDB" id="A0A2G5PAB4"/>
<protein>
    <submittedName>
        <fullName evidence="1">DUF488 domain-containing protein</fullName>
    </submittedName>
</protein>
<name>A0A2G5PAB4_9MYCO</name>
<dbReference type="OrthoDB" id="9790745at2"/>
<dbReference type="PANTHER" id="PTHR36849">
    <property type="entry name" value="CYTOPLASMIC PROTEIN-RELATED"/>
    <property type="match status" value="1"/>
</dbReference>
<dbReference type="STRING" id="85968.GCA_900073015_02702"/>
<proteinExistence type="predicted"/>
<dbReference type="InterPro" id="IPR052552">
    <property type="entry name" value="YeaO-like"/>
</dbReference>
<dbReference type="Proteomes" id="UP000230551">
    <property type="component" value="Unassembled WGS sequence"/>
</dbReference>
<evidence type="ECO:0000313" key="2">
    <source>
        <dbReference type="Proteomes" id="UP000230551"/>
    </source>
</evidence>
<gene>
    <name evidence="1" type="ORF">CQY22_010450</name>
</gene>